<feature type="compositionally biased region" description="Basic and acidic residues" evidence="4">
    <location>
        <begin position="1"/>
        <end position="23"/>
    </location>
</feature>
<comment type="similarity">
    <text evidence="1">Belongs to the HAM1 NTPase family.</text>
</comment>
<evidence type="ECO:0000256" key="1">
    <source>
        <dbReference type="ARBA" id="ARBA00008023"/>
    </source>
</evidence>
<accession>A0ABV7T286</accession>
<dbReference type="EMBL" id="JBHRXZ010000002">
    <property type="protein sequence ID" value="MFC3606386.1"/>
    <property type="molecule type" value="Genomic_DNA"/>
</dbReference>
<keyword evidence="6" id="KW-1185">Reference proteome</keyword>
<dbReference type="Gene3D" id="3.90.950.10">
    <property type="match status" value="1"/>
</dbReference>
<dbReference type="PANTHER" id="PTHR11067:SF9">
    <property type="entry name" value="INOSINE TRIPHOSPHATE PYROPHOSPHATASE"/>
    <property type="match status" value="1"/>
</dbReference>
<name>A0ABV7T286_9GAMM</name>
<dbReference type="InterPro" id="IPR002637">
    <property type="entry name" value="RdgB/HAM1"/>
</dbReference>
<gene>
    <name evidence="5" type="ORF">ACFOMF_01115</name>
</gene>
<dbReference type="Proteomes" id="UP001595630">
    <property type="component" value="Unassembled WGS sequence"/>
</dbReference>
<sequence length="224" mass="24728">MTRGEGPGRARQSELSRADRVEQRPPTSQGLPQASRPATRNGMKIRFVSSDTLVIQQICALLPAGDITVVPCCVPLQEPHTGDPHRLVGDQLLTAFKLIGKPVFIEHTGLEVRSLNDFPAGLTRLFWETLLKDRFAHFIGRLEDPSARMRTVIGYCDGRKRHYFEACLEGRIAPEPAGTSGDWSSVFVPDGSERTLAELAGPEAPVLPRKQAVDALVAFLREHR</sequence>
<dbReference type="Pfam" id="PF01725">
    <property type="entry name" value="Ham1p_like"/>
    <property type="match status" value="1"/>
</dbReference>
<protein>
    <submittedName>
        <fullName evidence="5">Non-canonical purine NTP pyrophosphatase</fullName>
        <ecNumber evidence="5">3.6.1.-</ecNumber>
    </submittedName>
</protein>
<feature type="region of interest" description="Disordered" evidence="4">
    <location>
        <begin position="1"/>
        <end position="42"/>
    </location>
</feature>
<reference evidence="6" key="1">
    <citation type="journal article" date="2019" name="Int. J. Syst. Evol. Microbiol.">
        <title>The Global Catalogue of Microorganisms (GCM) 10K type strain sequencing project: providing services to taxonomists for standard genome sequencing and annotation.</title>
        <authorList>
            <consortium name="The Broad Institute Genomics Platform"/>
            <consortium name="The Broad Institute Genome Sequencing Center for Infectious Disease"/>
            <person name="Wu L."/>
            <person name="Ma J."/>
        </authorList>
    </citation>
    <scope>NUCLEOTIDE SEQUENCE [LARGE SCALE GENOMIC DNA]</scope>
    <source>
        <strain evidence="6">KCTC 42447</strain>
    </source>
</reference>
<organism evidence="5 6">
    <name type="scientific">Stutzerimonas tarimensis</name>
    <dbReference type="NCBI Taxonomy" id="1507735"/>
    <lineage>
        <taxon>Bacteria</taxon>
        <taxon>Pseudomonadati</taxon>
        <taxon>Pseudomonadota</taxon>
        <taxon>Gammaproteobacteria</taxon>
        <taxon>Pseudomonadales</taxon>
        <taxon>Pseudomonadaceae</taxon>
        <taxon>Stutzerimonas</taxon>
    </lineage>
</organism>
<evidence type="ECO:0000256" key="2">
    <source>
        <dbReference type="ARBA" id="ARBA00022801"/>
    </source>
</evidence>
<keyword evidence="2 5" id="KW-0378">Hydrolase</keyword>
<dbReference type="EC" id="3.6.1.-" evidence="5"/>
<feature type="compositionally biased region" description="Polar residues" evidence="4">
    <location>
        <begin position="25"/>
        <end position="38"/>
    </location>
</feature>
<dbReference type="RefSeq" id="WP_386360386.1">
    <property type="nucleotide sequence ID" value="NZ_JBHRXZ010000002.1"/>
</dbReference>
<evidence type="ECO:0000256" key="4">
    <source>
        <dbReference type="SAM" id="MobiDB-lite"/>
    </source>
</evidence>
<dbReference type="PANTHER" id="PTHR11067">
    <property type="entry name" value="INOSINE TRIPHOSPHATE PYROPHOSPHATASE/HAM1 PROTEIN"/>
    <property type="match status" value="1"/>
</dbReference>
<proteinExistence type="inferred from homology"/>
<keyword evidence="3" id="KW-0546">Nucleotide metabolism</keyword>
<evidence type="ECO:0000313" key="5">
    <source>
        <dbReference type="EMBL" id="MFC3606386.1"/>
    </source>
</evidence>
<evidence type="ECO:0000256" key="3">
    <source>
        <dbReference type="ARBA" id="ARBA00023080"/>
    </source>
</evidence>
<comment type="caution">
    <text evidence="5">The sequence shown here is derived from an EMBL/GenBank/DDBJ whole genome shotgun (WGS) entry which is preliminary data.</text>
</comment>
<dbReference type="InterPro" id="IPR029001">
    <property type="entry name" value="ITPase-like_fam"/>
</dbReference>
<evidence type="ECO:0000313" key="6">
    <source>
        <dbReference type="Proteomes" id="UP001595630"/>
    </source>
</evidence>
<dbReference type="SUPFAM" id="SSF52972">
    <property type="entry name" value="ITPase-like"/>
    <property type="match status" value="1"/>
</dbReference>
<dbReference type="GO" id="GO:0016787">
    <property type="term" value="F:hydrolase activity"/>
    <property type="evidence" value="ECO:0007669"/>
    <property type="project" value="UniProtKB-KW"/>
</dbReference>